<keyword evidence="5" id="KW-0812">Transmembrane</keyword>
<dbReference type="Gene3D" id="3.80.10.10">
    <property type="entry name" value="Ribonuclease Inhibitor"/>
    <property type="match status" value="4"/>
</dbReference>
<dbReference type="FunFam" id="3.80.10.10:FF:000095">
    <property type="entry name" value="LRR receptor-like serine/threonine-protein kinase GSO1"/>
    <property type="match status" value="2"/>
</dbReference>
<dbReference type="PROSITE" id="PS51450">
    <property type="entry name" value="LRR"/>
    <property type="match status" value="1"/>
</dbReference>
<keyword evidence="7" id="KW-0677">Repeat</keyword>
<dbReference type="SMART" id="SM00369">
    <property type="entry name" value="LRR_TYP"/>
    <property type="match status" value="11"/>
</dbReference>
<accession>A0AAE2CR48</accession>
<dbReference type="Pfam" id="PF00560">
    <property type="entry name" value="LRR_1"/>
    <property type="match status" value="3"/>
</dbReference>
<dbReference type="InterPro" id="IPR001611">
    <property type="entry name" value="Leu-rich_rpt"/>
</dbReference>
<evidence type="ECO:0000259" key="12">
    <source>
        <dbReference type="Pfam" id="PF08263"/>
    </source>
</evidence>
<sequence>MKCFWLLAVLPLLLLATLRPILAHSSQVNNSNRVRCLERERQALLNIKSELVDTYGRLSSWDNDESKRDCCEWSGIQCHNQTNHVTRLDLYSFGLRGKISTSLLELEHLRYLDLSQNLFEQARVPEFIGSLTKLRHLNLGSANFYRPIPRQIGNLSMLLYFDISWTGCYSENLDWVFNLGSLEFLNLNHTNLSRANNWLEAVSKLTSIKELRLHDTSLPEIPLSLLPEINGSSPLAILDLSRNPNLSNSLKLIHWFSNLSTGLISIDLSNNNMHGPILDVFENMISLEYLNLGRNNLEGGLPKYFGNLSSLTVLHLGLNYLAGDISELMMNLSGPVEKKLEYLKLYYNNLSGLLPNMSRFSSLSTLRLQGNQLSGTIREDYLQLPHLTLLHLSSNRITGPVPNLSFCSSLQHLYLAENMLNGTLTPSIGLLSRLRVLDLSVNKFLEVEFSPHWVPLFQLEYLSLRRCKLWNFPTWLKTQKRLACIDISDNEVSDMIPSWFGGIASKLIYMNASNNQIYGFFPDLRDSFLPPNSFFGTKVLDISRNKISGSVTFLCDSREWKLLDLSDNLFSGQIPDCFTNLRSLEYLSLANNYLSGEIPYSFGWLSDLTLLHLHNNTLSGELPTSMRNCTGLEMIDVGDNRLTGKIPDWIGDSFPELRFLILRSNAFYGSMPSNLCRLPNLQILDISSNKVSGAIPECLKLTQP</sequence>
<keyword evidence="9" id="KW-0472">Membrane</keyword>
<dbReference type="AlphaFoldDB" id="A0AAE2CR48"/>
<dbReference type="InterPro" id="IPR013210">
    <property type="entry name" value="LRR_N_plant-typ"/>
</dbReference>
<comment type="caution">
    <text evidence="14">The sequence shown here is derived from an EMBL/GenBank/DDBJ whole genome shotgun (WGS) entry which is preliminary data.</text>
</comment>
<keyword evidence="6 11" id="KW-0732">Signal</keyword>
<reference evidence="14" key="1">
    <citation type="submission" date="2020-06" db="EMBL/GenBank/DDBJ databases">
        <authorList>
            <person name="Li T."/>
            <person name="Hu X."/>
            <person name="Zhang T."/>
            <person name="Song X."/>
            <person name="Zhang H."/>
            <person name="Dai N."/>
            <person name="Sheng W."/>
            <person name="Hou X."/>
            <person name="Wei L."/>
        </authorList>
    </citation>
    <scope>NUCLEOTIDE SEQUENCE</scope>
    <source>
        <strain evidence="14">3651</strain>
        <tissue evidence="14">Leaf</tissue>
    </source>
</reference>
<evidence type="ECO:0000256" key="10">
    <source>
        <dbReference type="ARBA" id="ARBA00023180"/>
    </source>
</evidence>
<evidence type="ECO:0000256" key="8">
    <source>
        <dbReference type="ARBA" id="ARBA00022989"/>
    </source>
</evidence>
<dbReference type="InterPro" id="IPR003591">
    <property type="entry name" value="Leu-rich_rpt_typical-subtyp"/>
</dbReference>
<feature type="domain" description="Leucine-rich repeat-containing N-terminal plant-type" evidence="12">
    <location>
        <begin position="38"/>
        <end position="78"/>
    </location>
</feature>
<evidence type="ECO:0000256" key="5">
    <source>
        <dbReference type="ARBA" id="ARBA00022692"/>
    </source>
</evidence>
<evidence type="ECO:0000256" key="4">
    <source>
        <dbReference type="ARBA" id="ARBA00022614"/>
    </source>
</evidence>
<evidence type="ECO:0000256" key="3">
    <source>
        <dbReference type="ARBA" id="ARBA00022475"/>
    </source>
</evidence>
<proteinExistence type="inferred from homology"/>
<name>A0AAE2CR48_9LAMI</name>
<dbReference type="Pfam" id="PF08263">
    <property type="entry name" value="LRRNT_2"/>
    <property type="match status" value="1"/>
</dbReference>
<protein>
    <submittedName>
        <fullName evidence="14">Receptor-like protein EIX1</fullName>
    </submittedName>
</protein>
<evidence type="ECO:0000256" key="7">
    <source>
        <dbReference type="ARBA" id="ARBA00022737"/>
    </source>
</evidence>
<dbReference type="Pfam" id="PF13855">
    <property type="entry name" value="LRR_8"/>
    <property type="match status" value="1"/>
</dbReference>
<dbReference type="PANTHER" id="PTHR48063:SF101">
    <property type="entry name" value="LRR RECEPTOR-LIKE SERINE_THREONINE-PROTEIN KINASE FLS2"/>
    <property type="match status" value="1"/>
</dbReference>
<dbReference type="GO" id="GO:0005886">
    <property type="term" value="C:plasma membrane"/>
    <property type="evidence" value="ECO:0007669"/>
    <property type="project" value="UniProtKB-SubCell"/>
</dbReference>
<keyword evidence="4" id="KW-0433">Leucine-rich repeat</keyword>
<feature type="signal peptide" evidence="11">
    <location>
        <begin position="1"/>
        <end position="23"/>
    </location>
</feature>
<organism evidence="14 15">
    <name type="scientific">Sesamum alatum</name>
    <dbReference type="NCBI Taxonomy" id="300844"/>
    <lineage>
        <taxon>Eukaryota</taxon>
        <taxon>Viridiplantae</taxon>
        <taxon>Streptophyta</taxon>
        <taxon>Embryophyta</taxon>
        <taxon>Tracheophyta</taxon>
        <taxon>Spermatophyta</taxon>
        <taxon>Magnoliopsida</taxon>
        <taxon>eudicotyledons</taxon>
        <taxon>Gunneridae</taxon>
        <taxon>Pentapetalae</taxon>
        <taxon>asterids</taxon>
        <taxon>lamiids</taxon>
        <taxon>Lamiales</taxon>
        <taxon>Pedaliaceae</taxon>
        <taxon>Sesamum</taxon>
    </lineage>
</organism>
<reference evidence="14" key="2">
    <citation type="journal article" date="2024" name="Plant">
        <title>Genomic evolution and insights into agronomic trait innovations of Sesamum species.</title>
        <authorList>
            <person name="Miao H."/>
            <person name="Wang L."/>
            <person name="Qu L."/>
            <person name="Liu H."/>
            <person name="Sun Y."/>
            <person name="Le M."/>
            <person name="Wang Q."/>
            <person name="Wei S."/>
            <person name="Zheng Y."/>
            <person name="Lin W."/>
            <person name="Duan Y."/>
            <person name="Cao H."/>
            <person name="Xiong S."/>
            <person name="Wang X."/>
            <person name="Wei L."/>
            <person name="Li C."/>
            <person name="Ma Q."/>
            <person name="Ju M."/>
            <person name="Zhao R."/>
            <person name="Li G."/>
            <person name="Mu C."/>
            <person name="Tian Q."/>
            <person name="Mei H."/>
            <person name="Zhang T."/>
            <person name="Gao T."/>
            <person name="Zhang H."/>
        </authorList>
    </citation>
    <scope>NUCLEOTIDE SEQUENCE</scope>
    <source>
        <strain evidence="14">3651</strain>
    </source>
</reference>
<dbReference type="SUPFAM" id="SSF52058">
    <property type="entry name" value="L domain-like"/>
    <property type="match status" value="3"/>
</dbReference>
<evidence type="ECO:0000259" key="13">
    <source>
        <dbReference type="Pfam" id="PF23598"/>
    </source>
</evidence>
<dbReference type="Pfam" id="PF23598">
    <property type="entry name" value="LRR_14"/>
    <property type="match status" value="1"/>
</dbReference>
<dbReference type="InterPro" id="IPR055414">
    <property type="entry name" value="LRR_R13L4/SHOC2-like"/>
</dbReference>
<keyword evidence="3" id="KW-1003">Cell membrane</keyword>
<dbReference type="EMBL" id="JACGWO010000003">
    <property type="protein sequence ID" value="KAK4431433.1"/>
    <property type="molecule type" value="Genomic_DNA"/>
</dbReference>
<comment type="similarity">
    <text evidence="2">Belongs to the RLP family.</text>
</comment>
<keyword evidence="10" id="KW-0325">Glycoprotein</keyword>
<evidence type="ECO:0000313" key="14">
    <source>
        <dbReference type="EMBL" id="KAK4431433.1"/>
    </source>
</evidence>
<dbReference type="Proteomes" id="UP001293254">
    <property type="component" value="Unassembled WGS sequence"/>
</dbReference>
<keyword evidence="8" id="KW-1133">Transmembrane helix</keyword>
<evidence type="ECO:0000256" key="6">
    <source>
        <dbReference type="ARBA" id="ARBA00022729"/>
    </source>
</evidence>
<dbReference type="GO" id="GO:0006952">
    <property type="term" value="P:defense response"/>
    <property type="evidence" value="ECO:0007669"/>
    <property type="project" value="UniProtKB-ARBA"/>
</dbReference>
<dbReference type="InterPro" id="IPR046956">
    <property type="entry name" value="RLP23-like"/>
</dbReference>
<evidence type="ECO:0000256" key="2">
    <source>
        <dbReference type="ARBA" id="ARBA00009592"/>
    </source>
</evidence>
<dbReference type="PANTHER" id="PTHR48063">
    <property type="entry name" value="LRR RECEPTOR-LIKE KINASE"/>
    <property type="match status" value="1"/>
</dbReference>
<feature type="domain" description="Disease resistance R13L4/SHOC-2-like LRR" evidence="13">
    <location>
        <begin position="101"/>
        <end position="213"/>
    </location>
</feature>
<dbReference type="InterPro" id="IPR032675">
    <property type="entry name" value="LRR_dom_sf"/>
</dbReference>
<evidence type="ECO:0000256" key="9">
    <source>
        <dbReference type="ARBA" id="ARBA00023136"/>
    </source>
</evidence>
<evidence type="ECO:0000313" key="15">
    <source>
        <dbReference type="Proteomes" id="UP001293254"/>
    </source>
</evidence>
<evidence type="ECO:0000256" key="11">
    <source>
        <dbReference type="SAM" id="SignalP"/>
    </source>
</evidence>
<keyword evidence="15" id="KW-1185">Reference proteome</keyword>
<gene>
    <name evidence="14" type="ORF">Salat_0905400</name>
</gene>
<comment type="subcellular location">
    <subcellularLocation>
        <location evidence="1">Cell membrane</location>
        <topology evidence="1">Single-pass type I membrane protein</topology>
    </subcellularLocation>
</comment>
<evidence type="ECO:0000256" key="1">
    <source>
        <dbReference type="ARBA" id="ARBA00004251"/>
    </source>
</evidence>
<feature type="chain" id="PRO_5042140990" evidence="11">
    <location>
        <begin position="24"/>
        <end position="704"/>
    </location>
</feature>
<dbReference type="GO" id="GO:0051707">
    <property type="term" value="P:response to other organism"/>
    <property type="evidence" value="ECO:0007669"/>
    <property type="project" value="UniProtKB-ARBA"/>
</dbReference>
<keyword evidence="14" id="KW-0675">Receptor</keyword>